<proteinExistence type="predicted"/>
<dbReference type="KEGG" id="fas:105264969"/>
<organism evidence="7 8">
    <name type="scientific">Fopius arisanus</name>
    <dbReference type="NCBI Taxonomy" id="64838"/>
    <lineage>
        <taxon>Eukaryota</taxon>
        <taxon>Metazoa</taxon>
        <taxon>Ecdysozoa</taxon>
        <taxon>Arthropoda</taxon>
        <taxon>Hexapoda</taxon>
        <taxon>Insecta</taxon>
        <taxon>Pterygota</taxon>
        <taxon>Neoptera</taxon>
        <taxon>Endopterygota</taxon>
        <taxon>Hymenoptera</taxon>
        <taxon>Apocrita</taxon>
        <taxon>Ichneumonoidea</taxon>
        <taxon>Braconidae</taxon>
        <taxon>Opiinae</taxon>
        <taxon>Fopius</taxon>
    </lineage>
</organism>
<dbReference type="Proteomes" id="UP000694866">
    <property type="component" value="Unplaced"/>
</dbReference>
<gene>
    <name evidence="8" type="primary">LOC105264969</name>
</gene>
<dbReference type="Pfam" id="PF24812">
    <property type="entry name" value="WHD_TTC3"/>
    <property type="match status" value="1"/>
</dbReference>
<sequence>MATEKIKFDTSSMYAVNANIIKCLDGIKAANLLSKSLTPEERRHLARATEEYTNGHLNAAMVRYKSYMTLKRKLPVNNNEHSRLDVIVQYLVCKCLLQSNRFQDLNEARSMLTDLEASFGRIYPMIYLGLSQFYVKVFCFGEADKMATKGLSVVEGSDFPVCYLPESKIAILESTTDELTRELTSLKEQCSGWHPPDAKCFMTICKQISPNHLCGRDIFVKSPAYNGMVTITCSNATNPCEIHFHCVCWKVRKALSVVKISDKEVLLNWECFTPNCGSEDEPSLIRKITIHKEDGSMKDIEPTLDKSQWHAQQAAPKITTRKQKQLIKSTMKIPRMRPPMTNDKISYDALHASNSVQRMEEIIEGAENTRELFESRLLEIMTLREMNFTIDPDNDWRPNKAFYGNEHIQITIDSCYEPDFSKDSENVSRIKSFLFSYFLSYIESKGPIKNDHLMEQWRSLTESSELQPILKEFNGIVDVRNFLLQSLKFVAVGNYISIPALLPGTYELVEGEAELKVKEMMEKKTFDFSNGHLKRRKKAEVEVKPEDNPVAGSSAQVAESDPFLLIADNLCDDVEDGKSGNDDCSTTVLTEDCVESQLSFQTPVKKLRVQEKKNLEEVRGEEKSDVEEKNEVKKDYEEIEGIKRLEEDEEDEKVTVEQAPVVNPVKDMIPPPPAVTTKKLAKQEKKKRQKEFKLQVNTQKIKKTPQMTGKKKGPQVPKKMTERYVLETESEGTLDDQDELPWDSRPVVQANAQSCITCETCPCDKIPKYEATILELEKELQSTREELRRSAERVMMSEAENQKNLAELKSTKTRLLQLDEELMKTRDNLKTSMNDLKTEQQKFKEIKRKMSKDILNSEFNYNNSVITSKIDMTQSQYAIVAKLQNLVHQTTNTYLAANGTEWTVPLEKLEKLRRDLETELKNLIKNDNLSEETAFKSHMNALHLLNLPQRNIPDLIEIAFNMLKVHFQQVMVSYRGMAPSGFTQGPPIIPLWYQQPRFTPPSLPCGPYHPLPTPMMPSGQFHQPGFARHSYPRQNFQRESYSQYVNSPMTIIEVETAAALPASERNKKELPELRESSDSESSEDRSERSQASKKLQDNPCSWKDVDPGILAAVTSGDKLLDVNISDDSQIQAPAVGLPDGKVPKTYVQIPSPVPMIPTNFTSAETISKTPVPATAQNPSPVVGPVVSVVQFVKPIEEKSQIPVSSLQLLASSVSAPLTANVAPKIVSETARDPNLVLPPPIVPSTALVASSPLSVDKRVKSEENITSFILGIPSVSPVHQAPQNVPKTPPAKKSLAAMGISANQAEESLNIPVKAELIKPSVPSGLSKYSNTSRPMGNNQEPVTELGEVKKPKMQSMDKLMHILRNKHPGVLEFDLMWSVSSVRNTHNNSLTGLPLVQIIAEADKLICARQKMQLINYSSSNKVVNQMNPGNNLINPAGRIASDGSSSSLSVSSFNRGAFARKNPWCKPQDVTWTKESPESECVICCETLMTGMNQPTYTLKCQHTFHKQCLLEWFNQSRSCPTCRIHSTIDDDFPPLP</sequence>
<keyword evidence="1 3" id="KW-0863">Zinc-finger</keyword>
<dbReference type="Pfam" id="PF13639">
    <property type="entry name" value="zf-RING_2"/>
    <property type="match status" value="1"/>
</dbReference>
<dbReference type="GO" id="GO:0008270">
    <property type="term" value="F:zinc ion binding"/>
    <property type="evidence" value="ECO:0007669"/>
    <property type="project" value="UniProtKB-KW"/>
</dbReference>
<dbReference type="SMART" id="SM00184">
    <property type="entry name" value="RING"/>
    <property type="match status" value="1"/>
</dbReference>
<keyword evidence="4" id="KW-0175">Coiled coil</keyword>
<feature type="compositionally biased region" description="Basic and acidic residues" evidence="5">
    <location>
        <begin position="1064"/>
        <end position="1096"/>
    </location>
</feature>
<keyword evidence="2" id="KW-0862">Zinc</keyword>
<evidence type="ECO:0000313" key="7">
    <source>
        <dbReference type="Proteomes" id="UP000694866"/>
    </source>
</evidence>
<name>A0A9R1T087_9HYME</name>
<dbReference type="PANTHER" id="PTHR17550">
    <property type="entry name" value="E3 UBIQUITIN-PROTEIN LIGASE TTC3"/>
    <property type="match status" value="1"/>
</dbReference>
<evidence type="ECO:0000256" key="5">
    <source>
        <dbReference type="SAM" id="MobiDB-lite"/>
    </source>
</evidence>
<accession>A0A9R1T087</accession>
<reference evidence="8" key="1">
    <citation type="submission" date="2025-08" db="UniProtKB">
        <authorList>
            <consortium name="RefSeq"/>
        </authorList>
    </citation>
    <scope>IDENTIFICATION</scope>
    <source>
        <strain evidence="8">USDA-PBARC FA_bdor</strain>
        <tissue evidence="8">Whole organism</tissue>
    </source>
</reference>
<dbReference type="CDD" id="cd16448">
    <property type="entry name" value="RING-H2"/>
    <property type="match status" value="1"/>
</dbReference>
<evidence type="ECO:0000313" key="8">
    <source>
        <dbReference type="RefSeq" id="XP_011300512.1"/>
    </source>
</evidence>
<evidence type="ECO:0000256" key="4">
    <source>
        <dbReference type="SAM" id="Coils"/>
    </source>
</evidence>
<feature type="coiled-coil region" evidence="4">
    <location>
        <begin position="766"/>
        <end position="849"/>
    </location>
</feature>
<dbReference type="InterPro" id="IPR043866">
    <property type="entry name" value="TTC3/DZIP3_dom"/>
</dbReference>
<dbReference type="PROSITE" id="PS50089">
    <property type="entry name" value="ZF_RING_2"/>
    <property type="match status" value="1"/>
</dbReference>
<protein>
    <recommendedName>
        <fullName evidence="6">RING-type domain-containing protein</fullName>
    </recommendedName>
</protein>
<dbReference type="RefSeq" id="XP_011300512.1">
    <property type="nucleotide sequence ID" value="XM_011302210.1"/>
</dbReference>
<evidence type="ECO:0000256" key="1">
    <source>
        <dbReference type="ARBA" id="ARBA00022771"/>
    </source>
</evidence>
<evidence type="ECO:0000259" key="6">
    <source>
        <dbReference type="PROSITE" id="PS50089"/>
    </source>
</evidence>
<dbReference type="Gene3D" id="3.30.40.10">
    <property type="entry name" value="Zinc/RING finger domain, C3HC4 (zinc finger)"/>
    <property type="match status" value="1"/>
</dbReference>
<feature type="region of interest" description="Disordered" evidence="5">
    <location>
        <begin position="1062"/>
        <end position="1100"/>
    </location>
</feature>
<feature type="domain" description="RING-type" evidence="6">
    <location>
        <begin position="1483"/>
        <end position="1526"/>
    </location>
</feature>
<evidence type="ECO:0000256" key="3">
    <source>
        <dbReference type="PROSITE-ProRule" id="PRU00175"/>
    </source>
</evidence>
<dbReference type="GeneID" id="105264969"/>
<dbReference type="InterPro" id="IPR013083">
    <property type="entry name" value="Znf_RING/FYVE/PHD"/>
</dbReference>
<dbReference type="Pfam" id="PF19179">
    <property type="entry name" value="TTC3_DZIP3_dom"/>
    <property type="match status" value="1"/>
</dbReference>
<dbReference type="SUPFAM" id="SSF57850">
    <property type="entry name" value="RING/U-box"/>
    <property type="match status" value="1"/>
</dbReference>
<evidence type="ECO:0000256" key="2">
    <source>
        <dbReference type="ARBA" id="ARBA00022833"/>
    </source>
</evidence>
<dbReference type="OrthoDB" id="8062037at2759"/>
<keyword evidence="7" id="KW-1185">Reference proteome</keyword>
<dbReference type="InterPro" id="IPR001841">
    <property type="entry name" value="Znf_RING"/>
</dbReference>
<dbReference type="PANTHER" id="PTHR17550:SF7">
    <property type="entry name" value="RNA-BINDING PROTEIN 44"/>
    <property type="match status" value="1"/>
</dbReference>
<dbReference type="InterPro" id="IPR056871">
    <property type="entry name" value="WH_TTC3"/>
</dbReference>
<keyword evidence="1 3" id="KW-0479">Metal-binding</keyword>